<protein>
    <submittedName>
        <fullName evidence="1">Uncharacterized protein</fullName>
    </submittedName>
</protein>
<evidence type="ECO:0000313" key="1">
    <source>
        <dbReference type="EMBL" id="KFI31686.1"/>
    </source>
</evidence>
<dbReference type="Proteomes" id="UP000028826">
    <property type="component" value="Unassembled WGS sequence"/>
</dbReference>
<keyword evidence="2" id="KW-1185">Reference proteome</keyword>
<gene>
    <name evidence="1" type="ORF">CN97_04425</name>
</gene>
<dbReference type="RefSeq" id="WP_035705481.1">
    <property type="nucleotide sequence ID" value="NZ_CAMIFG010000039.1"/>
</dbReference>
<organism evidence="1 2">
    <name type="scientific">Haematobacter massiliensis</name>
    <dbReference type="NCBI Taxonomy" id="195105"/>
    <lineage>
        <taxon>Bacteria</taxon>
        <taxon>Pseudomonadati</taxon>
        <taxon>Pseudomonadota</taxon>
        <taxon>Alphaproteobacteria</taxon>
        <taxon>Rhodobacterales</taxon>
        <taxon>Paracoccaceae</taxon>
        <taxon>Haematobacter</taxon>
    </lineage>
</organism>
<sequence>MNEIADLERRITTALERLRRGMDGIPASGMEEDGALRAALLAEEERNRTLEARADAIRSEQEALVADLERRVADLAGALDLATEEIGRLRGVNAALSEAMRDLREARDPEASVLNRALLAEVDELRSRRAADLAQVEEILEELRPLIGEPADA</sequence>
<dbReference type="STRING" id="195105.CN97_04425"/>
<dbReference type="AlphaFoldDB" id="A0A086YBN6"/>
<reference evidence="1 2" key="1">
    <citation type="submission" date="2014-03" db="EMBL/GenBank/DDBJ databases">
        <title>Genome of Haematobacter massiliensis CCUG 47968.</title>
        <authorList>
            <person name="Wang D."/>
            <person name="Wang G."/>
        </authorList>
    </citation>
    <scope>NUCLEOTIDE SEQUENCE [LARGE SCALE GENOMIC DNA]</scope>
    <source>
        <strain evidence="1 2">CCUG 47968</strain>
    </source>
</reference>
<evidence type="ECO:0000313" key="2">
    <source>
        <dbReference type="Proteomes" id="UP000028826"/>
    </source>
</evidence>
<name>A0A086YBN6_9RHOB</name>
<dbReference type="OrthoDB" id="7871100at2"/>
<comment type="caution">
    <text evidence="1">The sequence shown here is derived from an EMBL/GenBank/DDBJ whole genome shotgun (WGS) entry which is preliminary data.</text>
</comment>
<accession>A0A086YBN6</accession>
<dbReference type="EMBL" id="JGYG01000001">
    <property type="protein sequence ID" value="KFI31686.1"/>
    <property type="molecule type" value="Genomic_DNA"/>
</dbReference>
<proteinExistence type="predicted"/>